<dbReference type="Proteomes" id="UP000078561">
    <property type="component" value="Unassembled WGS sequence"/>
</dbReference>
<dbReference type="InterPro" id="IPR036291">
    <property type="entry name" value="NAD(P)-bd_dom_sf"/>
</dbReference>
<dbReference type="OrthoDB" id="10254221at2759"/>
<accession>A0A168R9V8</accession>
<reference evidence="2" key="1">
    <citation type="submission" date="2016-04" db="EMBL/GenBank/DDBJ databases">
        <authorList>
            <person name="Evans L.H."/>
            <person name="Alamgir A."/>
            <person name="Owens N."/>
            <person name="Weber N.D."/>
            <person name="Virtaneva K."/>
            <person name="Barbian K."/>
            <person name="Babar A."/>
            <person name="Rosenke K."/>
        </authorList>
    </citation>
    <scope>NUCLEOTIDE SEQUENCE [LARGE SCALE GENOMIC DNA]</scope>
    <source>
        <strain evidence="2">CBS 101.48</strain>
    </source>
</reference>
<dbReference type="InterPro" id="IPR016040">
    <property type="entry name" value="NAD(P)-bd_dom"/>
</dbReference>
<evidence type="ECO:0000259" key="1">
    <source>
        <dbReference type="Pfam" id="PF13460"/>
    </source>
</evidence>
<dbReference type="EMBL" id="LT554591">
    <property type="protein sequence ID" value="SAM06358.1"/>
    <property type="molecule type" value="Genomic_DNA"/>
</dbReference>
<dbReference type="PANTHER" id="PTHR47129:SF1">
    <property type="entry name" value="NMRA-LIKE DOMAIN-CONTAINING PROTEIN"/>
    <property type="match status" value="1"/>
</dbReference>
<dbReference type="InParanoid" id="A0A168R9V8"/>
<evidence type="ECO:0000313" key="2">
    <source>
        <dbReference type="EMBL" id="SAM06358.1"/>
    </source>
</evidence>
<evidence type="ECO:0000313" key="3">
    <source>
        <dbReference type="Proteomes" id="UP000078561"/>
    </source>
</evidence>
<proteinExistence type="predicted"/>
<dbReference type="Pfam" id="PF13460">
    <property type="entry name" value="NAD_binding_10"/>
    <property type="match status" value="1"/>
</dbReference>
<sequence>MILISNADHYIGYSITSHLGSHPDIRSQLRILCQNDTLCTNFKSQGIDVRKTDYQHPHYLSLAMRNVDHLVLVVGSQVDRVTYARNLCRVALRSGIKSIILISHVGALCPNLESSLLDYALVEDEIISNADCTWTILRADWIQQDFHLWTTYAEKYRTFPLPIHASTEFCPIDIHDVCASVASLLLVSNQGSGSICVVDELNDRYAGQVYTLTGPQVVDGKNIIRSLINATHYTGFQFDQIRPRDLQHYLHSLQIDLSFDTRLKKDGARIRKDDLKSDTYRYNIIKAPTRSDQQVQDFLDYFEWVSHTYSSISIPHVKLLTNKPPKSMDTFFLENAISFKPRE</sequence>
<name>A0A168R9V8_ABSGL</name>
<dbReference type="AlphaFoldDB" id="A0A168R9V8"/>
<dbReference type="InterPro" id="IPR052718">
    <property type="entry name" value="NmrA-type_oxidoreductase"/>
</dbReference>
<dbReference type="STRING" id="4829.A0A168R9V8"/>
<dbReference type="Gene3D" id="3.40.50.720">
    <property type="entry name" value="NAD(P)-binding Rossmann-like Domain"/>
    <property type="match status" value="1"/>
</dbReference>
<keyword evidence="3" id="KW-1185">Reference proteome</keyword>
<dbReference type="OMA" id="HASTEFC"/>
<dbReference type="PANTHER" id="PTHR47129">
    <property type="entry name" value="QUINONE OXIDOREDUCTASE 2"/>
    <property type="match status" value="1"/>
</dbReference>
<feature type="domain" description="NAD(P)-binding" evidence="1">
    <location>
        <begin position="28"/>
        <end position="145"/>
    </location>
</feature>
<organism evidence="2">
    <name type="scientific">Absidia glauca</name>
    <name type="common">Pin mould</name>
    <dbReference type="NCBI Taxonomy" id="4829"/>
    <lineage>
        <taxon>Eukaryota</taxon>
        <taxon>Fungi</taxon>
        <taxon>Fungi incertae sedis</taxon>
        <taxon>Mucoromycota</taxon>
        <taxon>Mucoromycotina</taxon>
        <taxon>Mucoromycetes</taxon>
        <taxon>Mucorales</taxon>
        <taxon>Cunninghamellaceae</taxon>
        <taxon>Absidia</taxon>
    </lineage>
</organism>
<protein>
    <recommendedName>
        <fullName evidence="1">NAD(P)-binding domain-containing protein</fullName>
    </recommendedName>
</protein>
<gene>
    <name evidence="2" type="primary">ABSGL_12247.1 scaffold 12745</name>
</gene>
<dbReference type="SUPFAM" id="SSF51735">
    <property type="entry name" value="NAD(P)-binding Rossmann-fold domains"/>
    <property type="match status" value="1"/>
</dbReference>